<dbReference type="Proteomes" id="UP000886653">
    <property type="component" value="Unassembled WGS sequence"/>
</dbReference>
<keyword evidence="2" id="KW-1185">Reference proteome</keyword>
<evidence type="ECO:0000313" key="2">
    <source>
        <dbReference type="Proteomes" id="UP000886653"/>
    </source>
</evidence>
<dbReference type="EMBL" id="MU167286">
    <property type="protein sequence ID" value="KAG0144933.1"/>
    <property type="molecule type" value="Genomic_DNA"/>
</dbReference>
<gene>
    <name evidence="1" type="ORF">CROQUDRAFT_659376</name>
</gene>
<protein>
    <submittedName>
        <fullName evidence="1">Uncharacterized protein</fullName>
    </submittedName>
</protein>
<organism evidence="1 2">
    <name type="scientific">Cronartium quercuum f. sp. fusiforme G11</name>
    <dbReference type="NCBI Taxonomy" id="708437"/>
    <lineage>
        <taxon>Eukaryota</taxon>
        <taxon>Fungi</taxon>
        <taxon>Dikarya</taxon>
        <taxon>Basidiomycota</taxon>
        <taxon>Pucciniomycotina</taxon>
        <taxon>Pucciniomycetes</taxon>
        <taxon>Pucciniales</taxon>
        <taxon>Coleosporiaceae</taxon>
        <taxon>Cronartium</taxon>
    </lineage>
</organism>
<reference evidence="1" key="1">
    <citation type="submission" date="2013-11" db="EMBL/GenBank/DDBJ databases">
        <title>Genome sequence of the fusiform rust pathogen reveals effectors for host alternation and coevolution with pine.</title>
        <authorList>
            <consortium name="DOE Joint Genome Institute"/>
            <person name="Smith K."/>
            <person name="Pendleton A."/>
            <person name="Kubisiak T."/>
            <person name="Anderson C."/>
            <person name="Salamov A."/>
            <person name="Aerts A."/>
            <person name="Riley R."/>
            <person name="Clum A."/>
            <person name="Lindquist E."/>
            <person name="Ence D."/>
            <person name="Campbell M."/>
            <person name="Kronenberg Z."/>
            <person name="Feau N."/>
            <person name="Dhillon B."/>
            <person name="Hamelin R."/>
            <person name="Burleigh J."/>
            <person name="Smith J."/>
            <person name="Yandell M."/>
            <person name="Nelson C."/>
            <person name="Grigoriev I."/>
            <person name="Davis J."/>
        </authorList>
    </citation>
    <scope>NUCLEOTIDE SEQUENCE</scope>
    <source>
        <strain evidence="1">G11</strain>
    </source>
</reference>
<evidence type="ECO:0000313" key="1">
    <source>
        <dbReference type="EMBL" id="KAG0144933.1"/>
    </source>
</evidence>
<sequence>MAIVKRWKGLNLQPLTISTVHHQPLSPSSFSFAVLITQETESDHQHQHEVLQASLANLNLPVPKHFMRANMLYPLLTSSCV</sequence>
<comment type="caution">
    <text evidence="1">The sequence shown here is derived from an EMBL/GenBank/DDBJ whole genome shotgun (WGS) entry which is preliminary data.</text>
</comment>
<dbReference type="AlphaFoldDB" id="A0A9P6NJ21"/>
<feature type="non-terminal residue" evidence="1">
    <location>
        <position position="81"/>
    </location>
</feature>
<accession>A0A9P6NJ21</accession>
<proteinExistence type="predicted"/>
<name>A0A9P6NJ21_9BASI</name>